<dbReference type="PROSITE" id="PS50110">
    <property type="entry name" value="RESPONSE_REGULATORY"/>
    <property type="match status" value="1"/>
</dbReference>
<feature type="domain" description="HTH luxR-type" evidence="6">
    <location>
        <begin position="146"/>
        <end position="211"/>
    </location>
</feature>
<keyword evidence="4" id="KW-0804">Transcription</keyword>
<accession>A0ABR5J7G4</accession>
<dbReference type="SUPFAM" id="SSF46894">
    <property type="entry name" value="C-terminal effector domain of the bipartite response regulators"/>
    <property type="match status" value="1"/>
</dbReference>
<name>A0ABR5J7G4_9ACTN</name>
<dbReference type="Pfam" id="PF00072">
    <property type="entry name" value="Response_reg"/>
    <property type="match status" value="1"/>
</dbReference>
<gene>
    <name evidence="8" type="ORF">ADK38_15015</name>
</gene>
<evidence type="ECO:0000256" key="2">
    <source>
        <dbReference type="ARBA" id="ARBA00023015"/>
    </source>
</evidence>
<keyword evidence="2" id="KW-0805">Transcription regulation</keyword>
<organism evidence="8 9">
    <name type="scientific">Streptomyces varsoviensis</name>
    <dbReference type="NCBI Taxonomy" id="67373"/>
    <lineage>
        <taxon>Bacteria</taxon>
        <taxon>Bacillati</taxon>
        <taxon>Actinomycetota</taxon>
        <taxon>Actinomycetes</taxon>
        <taxon>Kitasatosporales</taxon>
        <taxon>Streptomycetaceae</taxon>
        <taxon>Streptomyces</taxon>
    </lineage>
</organism>
<dbReference type="InterPro" id="IPR001789">
    <property type="entry name" value="Sig_transdc_resp-reg_receiver"/>
</dbReference>
<dbReference type="InterPro" id="IPR058245">
    <property type="entry name" value="NreC/VraR/RcsB-like_REC"/>
</dbReference>
<dbReference type="InterPro" id="IPR000792">
    <property type="entry name" value="Tscrpt_reg_LuxR_C"/>
</dbReference>
<evidence type="ECO:0000313" key="8">
    <source>
        <dbReference type="EMBL" id="KOG89307.1"/>
    </source>
</evidence>
<dbReference type="PANTHER" id="PTHR43214">
    <property type="entry name" value="TWO-COMPONENT RESPONSE REGULATOR"/>
    <property type="match status" value="1"/>
</dbReference>
<dbReference type="SUPFAM" id="SSF52172">
    <property type="entry name" value="CheY-like"/>
    <property type="match status" value="1"/>
</dbReference>
<sequence length="229" mass="24679">MRILVISDRTVIRAGYRMLFEGKPDLEVSGDAGDMPQIENSVNGLRPDVVVIDSETNSLDAAEVIQFLGAAVPSAPALVLVGEFDDQVQRLLRAGARGLLLNRSSPAEIVAAVRLVAAGYSLLFPCRGRRLVDWSAPADGEEKGPGRERLGRLTRREVDVLRLIARGCSNAEIADVLFVSESTVKSHVQRMLDKLDLRNRVHAVIYAYEIGMVRTAGLAAAGLPVAPVG</sequence>
<dbReference type="PROSITE" id="PS50043">
    <property type="entry name" value="HTH_LUXR_2"/>
    <property type="match status" value="1"/>
</dbReference>
<evidence type="ECO:0000256" key="5">
    <source>
        <dbReference type="PROSITE-ProRule" id="PRU00169"/>
    </source>
</evidence>
<feature type="domain" description="Response regulatory" evidence="7">
    <location>
        <begin position="2"/>
        <end position="117"/>
    </location>
</feature>
<dbReference type="EMBL" id="LGUT01001260">
    <property type="protein sequence ID" value="KOG89307.1"/>
    <property type="molecule type" value="Genomic_DNA"/>
</dbReference>
<dbReference type="PRINTS" id="PR00038">
    <property type="entry name" value="HTHLUXR"/>
</dbReference>
<evidence type="ECO:0008006" key="10">
    <source>
        <dbReference type="Google" id="ProtNLM"/>
    </source>
</evidence>
<dbReference type="InterPro" id="IPR016032">
    <property type="entry name" value="Sig_transdc_resp-reg_C-effctor"/>
</dbReference>
<feature type="modified residue" description="4-aspartylphosphate" evidence="5">
    <location>
        <position position="53"/>
    </location>
</feature>
<dbReference type="InterPro" id="IPR039420">
    <property type="entry name" value="WalR-like"/>
</dbReference>
<dbReference type="CDD" id="cd06170">
    <property type="entry name" value="LuxR_C_like"/>
    <property type="match status" value="1"/>
</dbReference>
<dbReference type="PROSITE" id="PS00622">
    <property type="entry name" value="HTH_LUXR_1"/>
    <property type="match status" value="1"/>
</dbReference>
<evidence type="ECO:0000256" key="1">
    <source>
        <dbReference type="ARBA" id="ARBA00022553"/>
    </source>
</evidence>
<dbReference type="Gene3D" id="3.40.50.2300">
    <property type="match status" value="1"/>
</dbReference>
<comment type="caution">
    <text evidence="8">The sequence shown here is derived from an EMBL/GenBank/DDBJ whole genome shotgun (WGS) entry which is preliminary data.</text>
</comment>
<dbReference type="RefSeq" id="WP_063764066.1">
    <property type="nucleotide sequence ID" value="NZ_JBIRHZ010000008.1"/>
</dbReference>
<evidence type="ECO:0000256" key="4">
    <source>
        <dbReference type="ARBA" id="ARBA00023163"/>
    </source>
</evidence>
<dbReference type="PANTHER" id="PTHR43214:SF24">
    <property type="entry name" value="TRANSCRIPTIONAL REGULATORY PROTEIN NARL-RELATED"/>
    <property type="match status" value="1"/>
</dbReference>
<reference evidence="8 9" key="1">
    <citation type="submission" date="2015-07" db="EMBL/GenBank/DDBJ databases">
        <authorList>
            <person name="Ju K.-S."/>
            <person name="Doroghazi J.R."/>
            <person name="Metcalf W.W."/>
        </authorList>
    </citation>
    <scope>NUCLEOTIDE SEQUENCE [LARGE SCALE GENOMIC DNA]</scope>
    <source>
        <strain evidence="8 9">NRRL B-3589</strain>
    </source>
</reference>
<evidence type="ECO:0000256" key="3">
    <source>
        <dbReference type="ARBA" id="ARBA00023125"/>
    </source>
</evidence>
<dbReference type="Proteomes" id="UP000037020">
    <property type="component" value="Unassembled WGS sequence"/>
</dbReference>
<keyword evidence="1 5" id="KW-0597">Phosphoprotein</keyword>
<keyword evidence="9" id="KW-1185">Reference proteome</keyword>
<evidence type="ECO:0000313" key="9">
    <source>
        <dbReference type="Proteomes" id="UP000037020"/>
    </source>
</evidence>
<dbReference type="SMART" id="SM00421">
    <property type="entry name" value="HTH_LUXR"/>
    <property type="match status" value="1"/>
</dbReference>
<dbReference type="InterPro" id="IPR011006">
    <property type="entry name" value="CheY-like_superfamily"/>
</dbReference>
<keyword evidence="3" id="KW-0238">DNA-binding</keyword>
<evidence type="ECO:0000259" key="6">
    <source>
        <dbReference type="PROSITE" id="PS50043"/>
    </source>
</evidence>
<proteinExistence type="predicted"/>
<dbReference type="CDD" id="cd17535">
    <property type="entry name" value="REC_NarL-like"/>
    <property type="match status" value="1"/>
</dbReference>
<evidence type="ECO:0000259" key="7">
    <source>
        <dbReference type="PROSITE" id="PS50110"/>
    </source>
</evidence>
<dbReference type="Pfam" id="PF00196">
    <property type="entry name" value="GerE"/>
    <property type="match status" value="1"/>
</dbReference>
<protein>
    <recommendedName>
        <fullName evidence="10">LuxR family transcriptional regulator</fullName>
    </recommendedName>
</protein>